<dbReference type="SUPFAM" id="SSF158472">
    <property type="entry name" value="HAMP domain-like"/>
    <property type="match status" value="1"/>
</dbReference>
<evidence type="ECO:0000256" key="8">
    <source>
        <dbReference type="ARBA" id="ARBA00022989"/>
    </source>
</evidence>
<dbReference type="FunFam" id="3.30.565.10:FF:000006">
    <property type="entry name" value="Sensor histidine kinase WalK"/>
    <property type="match status" value="1"/>
</dbReference>
<dbReference type="SUPFAM" id="SSF55874">
    <property type="entry name" value="ATPase domain of HSP90 chaperone/DNA topoisomerase II/histidine kinase"/>
    <property type="match status" value="1"/>
</dbReference>
<dbReference type="CDD" id="cd00082">
    <property type="entry name" value="HisKA"/>
    <property type="match status" value="1"/>
</dbReference>
<keyword evidence="9" id="KW-0902">Two-component regulatory system</keyword>
<evidence type="ECO:0000256" key="1">
    <source>
        <dbReference type="ARBA" id="ARBA00000085"/>
    </source>
</evidence>
<dbReference type="InterPro" id="IPR050428">
    <property type="entry name" value="TCS_sensor_his_kinase"/>
</dbReference>
<keyword evidence="5" id="KW-0808">Transferase</keyword>
<dbReference type="SMART" id="SM00387">
    <property type="entry name" value="HATPase_c"/>
    <property type="match status" value="1"/>
</dbReference>
<dbReference type="Pfam" id="PF00672">
    <property type="entry name" value="HAMP"/>
    <property type="match status" value="1"/>
</dbReference>
<name>A0A1I4MZ04_9FIRM</name>
<dbReference type="OrthoDB" id="9796330at2"/>
<keyword evidence="7 14" id="KW-0418">Kinase</keyword>
<evidence type="ECO:0000256" key="4">
    <source>
        <dbReference type="ARBA" id="ARBA00022553"/>
    </source>
</evidence>
<dbReference type="FunFam" id="1.10.287.130:FF:000001">
    <property type="entry name" value="Two-component sensor histidine kinase"/>
    <property type="match status" value="1"/>
</dbReference>
<keyword evidence="4" id="KW-0597">Phosphoprotein</keyword>
<dbReference type="Gene3D" id="6.10.340.10">
    <property type="match status" value="1"/>
</dbReference>
<keyword evidence="15" id="KW-1185">Reference proteome</keyword>
<dbReference type="GO" id="GO:0000155">
    <property type="term" value="F:phosphorelay sensor kinase activity"/>
    <property type="evidence" value="ECO:0007669"/>
    <property type="project" value="InterPro"/>
</dbReference>
<dbReference type="CDD" id="cd06225">
    <property type="entry name" value="HAMP"/>
    <property type="match status" value="1"/>
</dbReference>
<dbReference type="InterPro" id="IPR005467">
    <property type="entry name" value="His_kinase_dom"/>
</dbReference>
<gene>
    <name evidence="14" type="ORF">SAMN02983006_02757</name>
</gene>
<protein>
    <recommendedName>
        <fullName evidence="3">histidine kinase</fullName>
        <ecNumber evidence="3">2.7.13.3</ecNumber>
    </recommendedName>
</protein>
<comment type="catalytic activity">
    <reaction evidence="1">
        <text>ATP + protein L-histidine = ADP + protein N-phospho-L-histidine.</text>
        <dbReference type="EC" id="2.7.13.3"/>
    </reaction>
</comment>
<feature type="domain" description="Histidine kinase" evidence="12">
    <location>
        <begin position="248"/>
        <end position="464"/>
    </location>
</feature>
<evidence type="ECO:0000259" key="12">
    <source>
        <dbReference type="PROSITE" id="PS50109"/>
    </source>
</evidence>
<dbReference type="SUPFAM" id="SSF47384">
    <property type="entry name" value="Homodimeric domain of signal transducing histidine kinase"/>
    <property type="match status" value="1"/>
</dbReference>
<dbReference type="GO" id="GO:0005886">
    <property type="term" value="C:plasma membrane"/>
    <property type="evidence" value="ECO:0007669"/>
    <property type="project" value="TreeGrafter"/>
</dbReference>
<keyword evidence="6 11" id="KW-0812">Transmembrane</keyword>
<dbReference type="Pfam" id="PF00512">
    <property type="entry name" value="HisKA"/>
    <property type="match status" value="1"/>
</dbReference>
<dbReference type="Gene3D" id="1.10.287.130">
    <property type="match status" value="1"/>
</dbReference>
<reference evidence="14 15" key="1">
    <citation type="submission" date="2016-10" db="EMBL/GenBank/DDBJ databases">
        <authorList>
            <person name="de Groot N.N."/>
        </authorList>
    </citation>
    <scope>NUCLEOTIDE SEQUENCE [LARGE SCALE GENOMIC DNA]</scope>
    <source>
        <strain evidence="14 15">ATCC 51327</strain>
    </source>
</reference>
<evidence type="ECO:0000256" key="9">
    <source>
        <dbReference type="ARBA" id="ARBA00023012"/>
    </source>
</evidence>
<dbReference type="EMBL" id="FOTI01000063">
    <property type="protein sequence ID" value="SFM08325.1"/>
    <property type="molecule type" value="Genomic_DNA"/>
</dbReference>
<dbReference type="CDD" id="cd00075">
    <property type="entry name" value="HATPase"/>
    <property type="match status" value="1"/>
</dbReference>
<evidence type="ECO:0000256" key="2">
    <source>
        <dbReference type="ARBA" id="ARBA00004370"/>
    </source>
</evidence>
<evidence type="ECO:0000256" key="5">
    <source>
        <dbReference type="ARBA" id="ARBA00022679"/>
    </source>
</evidence>
<feature type="transmembrane region" description="Helical" evidence="11">
    <location>
        <begin position="163"/>
        <end position="186"/>
    </location>
</feature>
<evidence type="ECO:0000256" key="7">
    <source>
        <dbReference type="ARBA" id="ARBA00022777"/>
    </source>
</evidence>
<feature type="transmembrane region" description="Helical" evidence="11">
    <location>
        <begin position="12"/>
        <end position="34"/>
    </location>
</feature>
<evidence type="ECO:0000256" key="3">
    <source>
        <dbReference type="ARBA" id="ARBA00012438"/>
    </source>
</evidence>
<dbReference type="PANTHER" id="PTHR45436">
    <property type="entry name" value="SENSOR HISTIDINE KINASE YKOH"/>
    <property type="match status" value="1"/>
</dbReference>
<dbReference type="PROSITE" id="PS50109">
    <property type="entry name" value="HIS_KIN"/>
    <property type="match status" value="1"/>
</dbReference>
<dbReference type="InterPro" id="IPR003660">
    <property type="entry name" value="HAMP_dom"/>
</dbReference>
<evidence type="ECO:0000313" key="15">
    <source>
        <dbReference type="Proteomes" id="UP000199006"/>
    </source>
</evidence>
<dbReference type="Gene3D" id="3.30.565.10">
    <property type="entry name" value="Histidine kinase-like ATPase, C-terminal domain"/>
    <property type="match status" value="1"/>
</dbReference>
<dbReference type="InterPro" id="IPR036890">
    <property type="entry name" value="HATPase_C_sf"/>
</dbReference>
<feature type="domain" description="HAMP" evidence="13">
    <location>
        <begin position="187"/>
        <end position="240"/>
    </location>
</feature>
<evidence type="ECO:0000256" key="6">
    <source>
        <dbReference type="ARBA" id="ARBA00022692"/>
    </source>
</evidence>
<comment type="subcellular location">
    <subcellularLocation>
        <location evidence="2">Membrane</location>
    </subcellularLocation>
</comment>
<evidence type="ECO:0000256" key="11">
    <source>
        <dbReference type="SAM" id="Phobius"/>
    </source>
</evidence>
<evidence type="ECO:0000256" key="10">
    <source>
        <dbReference type="ARBA" id="ARBA00023136"/>
    </source>
</evidence>
<dbReference type="EC" id="2.7.13.3" evidence="3"/>
<dbReference type="AlphaFoldDB" id="A0A1I4MZ04"/>
<dbReference type="PANTHER" id="PTHR45436:SF5">
    <property type="entry name" value="SENSOR HISTIDINE KINASE TRCS"/>
    <property type="match status" value="1"/>
</dbReference>
<dbReference type="SMART" id="SM00304">
    <property type="entry name" value="HAMP"/>
    <property type="match status" value="1"/>
</dbReference>
<sequence>MKMKLRLKIKTRLTLWYIIILTMTLIAFSSFIFLNVEQYIYNQVEIRLKNQGEQIIGEIENNDLREENIEISPIINEVKENADKDYLIAYYAANKNLVLTNKQNYILPDKLKTDNVFSVIKLENDNIDEDWALITLPISSQSDSGWIRVAKRLDSEEKILDKLILISILGISIFLIAAITGGYFLAGKALSPIEKINTTAREISSSSLGRRIEEKNTDDEVGSLIVTLNQLFARLEKAFEREKQFTSDASHELRTPITVIRAQSEKILRRNDLKEECEETLKIIKKQSDYMGHLIEQLLLLARSDSGKQIIEKEEFDINELVKIVAGEFSAVAENKNIEIITEQSSESINVLADQSMIIQLLLNLIDNAIKYTPKGGEVKIITEKNDENLIIKIKDTGRGIPKEDQDNIFERFYRVDKSRSRKKGGTGLGLAICEWIVESHEGSINFESSAGIGTTFIIKLPVV</sequence>
<accession>A0A1I4MZ04</accession>
<dbReference type="InterPro" id="IPR004358">
    <property type="entry name" value="Sig_transdc_His_kin-like_C"/>
</dbReference>
<keyword evidence="8 11" id="KW-1133">Transmembrane helix</keyword>
<dbReference type="STRING" id="29563.SAMN02983006_02757"/>
<dbReference type="Pfam" id="PF02518">
    <property type="entry name" value="HATPase_c"/>
    <property type="match status" value="1"/>
</dbReference>
<dbReference type="InterPro" id="IPR003661">
    <property type="entry name" value="HisK_dim/P_dom"/>
</dbReference>
<dbReference type="PROSITE" id="PS50885">
    <property type="entry name" value="HAMP"/>
    <property type="match status" value="1"/>
</dbReference>
<dbReference type="PRINTS" id="PR00344">
    <property type="entry name" value="BCTRLSENSOR"/>
</dbReference>
<dbReference type="InterPro" id="IPR036097">
    <property type="entry name" value="HisK_dim/P_sf"/>
</dbReference>
<dbReference type="Proteomes" id="UP000199006">
    <property type="component" value="Unassembled WGS sequence"/>
</dbReference>
<dbReference type="InterPro" id="IPR003594">
    <property type="entry name" value="HATPase_dom"/>
</dbReference>
<evidence type="ECO:0000313" key="14">
    <source>
        <dbReference type="EMBL" id="SFM08325.1"/>
    </source>
</evidence>
<dbReference type="SMART" id="SM00388">
    <property type="entry name" value="HisKA"/>
    <property type="match status" value="1"/>
</dbReference>
<keyword evidence="10 11" id="KW-0472">Membrane</keyword>
<evidence type="ECO:0000259" key="13">
    <source>
        <dbReference type="PROSITE" id="PS50885"/>
    </source>
</evidence>
<proteinExistence type="predicted"/>
<organism evidence="14 15">
    <name type="scientific">Halanaerobium salsuginis</name>
    <dbReference type="NCBI Taxonomy" id="29563"/>
    <lineage>
        <taxon>Bacteria</taxon>
        <taxon>Bacillati</taxon>
        <taxon>Bacillota</taxon>
        <taxon>Clostridia</taxon>
        <taxon>Halanaerobiales</taxon>
        <taxon>Halanaerobiaceae</taxon>
        <taxon>Halanaerobium</taxon>
    </lineage>
</organism>